<dbReference type="Proteomes" id="UP001500449">
    <property type="component" value="Unassembled WGS sequence"/>
</dbReference>
<dbReference type="CDD" id="cd00995">
    <property type="entry name" value="PBP2_NikA_DppA_OppA_like"/>
    <property type="match status" value="1"/>
</dbReference>
<dbReference type="InterPro" id="IPR030678">
    <property type="entry name" value="Peptide/Ni-bd"/>
</dbReference>
<comment type="caution">
    <text evidence="3">The sequence shown here is derived from an EMBL/GenBank/DDBJ whole genome shotgun (WGS) entry which is preliminary data.</text>
</comment>
<evidence type="ECO:0000313" key="4">
    <source>
        <dbReference type="Proteomes" id="UP001500449"/>
    </source>
</evidence>
<dbReference type="InterPro" id="IPR039424">
    <property type="entry name" value="SBP_5"/>
</dbReference>
<dbReference type="PROSITE" id="PS51257">
    <property type="entry name" value="PROKAR_LIPOPROTEIN"/>
    <property type="match status" value="1"/>
</dbReference>
<reference evidence="3 4" key="1">
    <citation type="journal article" date="2019" name="Int. J. Syst. Evol. Microbiol.">
        <title>The Global Catalogue of Microorganisms (GCM) 10K type strain sequencing project: providing services to taxonomists for standard genome sequencing and annotation.</title>
        <authorList>
            <consortium name="The Broad Institute Genomics Platform"/>
            <consortium name="The Broad Institute Genome Sequencing Center for Infectious Disease"/>
            <person name="Wu L."/>
            <person name="Ma J."/>
        </authorList>
    </citation>
    <scope>NUCLEOTIDE SEQUENCE [LARGE SCALE GENOMIC DNA]</scope>
    <source>
        <strain evidence="3 4">JCM 16009</strain>
    </source>
</reference>
<dbReference type="RefSeq" id="WP_344411610.1">
    <property type="nucleotide sequence ID" value="NZ_BAAAQK010000001.1"/>
</dbReference>
<feature type="chain" id="PRO_5045154532" evidence="1">
    <location>
        <begin position="31"/>
        <end position="521"/>
    </location>
</feature>
<accession>A0ABN2MIG6</accession>
<feature type="domain" description="Solute-binding protein family 5" evidence="2">
    <location>
        <begin position="86"/>
        <end position="438"/>
    </location>
</feature>
<name>A0ABN2MIG6_9PSEU</name>
<dbReference type="PIRSF" id="PIRSF002741">
    <property type="entry name" value="MppA"/>
    <property type="match status" value="1"/>
</dbReference>
<dbReference type="PANTHER" id="PTHR30290">
    <property type="entry name" value="PERIPLASMIC BINDING COMPONENT OF ABC TRANSPORTER"/>
    <property type="match status" value="1"/>
</dbReference>
<dbReference type="Gene3D" id="3.90.76.10">
    <property type="entry name" value="Dipeptide-binding Protein, Domain 1"/>
    <property type="match status" value="1"/>
</dbReference>
<dbReference type="SUPFAM" id="SSF53850">
    <property type="entry name" value="Periplasmic binding protein-like II"/>
    <property type="match status" value="1"/>
</dbReference>
<keyword evidence="4" id="KW-1185">Reference proteome</keyword>
<dbReference type="Pfam" id="PF00496">
    <property type="entry name" value="SBP_bac_5"/>
    <property type="match status" value="1"/>
</dbReference>
<dbReference type="InterPro" id="IPR000914">
    <property type="entry name" value="SBP_5_dom"/>
</dbReference>
<feature type="signal peptide" evidence="1">
    <location>
        <begin position="1"/>
        <end position="30"/>
    </location>
</feature>
<dbReference type="EMBL" id="BAAAQK010000001">
    <property type="protein sequence ID" value="GAA1828138.1"/>
    <property type="molecule type" value="Genomic_DNA"/>
</dbReference>
<dbReference type="Gene3D" id="3.10.105.10">
    <property type="entry name" value="Dipeptide-binding Protein, Domain 3"/>
    <property type="match status" value="1"/>
</dbReference>
<evidence type="ECO:0000256" key="1">
    <source>
        <dbReference type="SAM" id="SignalP"/>
    </source>
</evidence>
<proteinExistence type="predicted"/>
<evidence type="ECO:0000259" key="2">
    <source>
        <dbReference type="Pfam" id="PF00496"/>
    </source>
</evidence>
<dbReference type="Gene3D" id="3.40.190.10">
    <property type="entry name" value="Periplasmic binding protein-like II"/>
    <property type="match status" value="1"/>
</dbReference>
<gene>
    <name evidence="3" type="primary">gsiB_2</name>
    <name evidence="3" type="ORF">GCM10009836_02350</name>
</gene>
<sequence>MSGFIRRGARWLAPVLVVAALTTACGGGGAATSTPTVDALTLSAAFDTATGGWDPGRTPAKVQDDGNIMTALYGNLVYRDIETGKILPWLATSLTPDASGAVWTLAIRPDLKFSDGTVFDAAAVKANFDRHTDKAQGSYQYSSVAGVTTAVKDPTTVVITLGKPNFGFDQLMAGPLGMIYSPTAYAKDPKGFATRPVGAGPYVLENWARDTQVVLKKSPTYVDAASVKVATVTINVLADLNQALNTVRSGQSDLLVQTSPKMAVDAKNSGLVVSEFPVSGFRGWMFNVKSPAFSDVRARQAVALALDLDELTAVIAPAEPTAPKSMFDPSSPFYTDVRPATGDKAKAQQLFDQLAAEGKPVNFTIMSTQNGTTEGAVAEAIQARLAQFTNVKAAVLPVTTAARIEAVNVTRNWDFANLQLNYADPEPNFYSLLHTGGQQNKANYSNPEMDAVLEGVRLTNDAAARKQAYATAQQIAARDVIMIPTNSANQRYAHSKKLGTTLPATNDGVIRFDLIGATPRT</sequence>
<organism evidence="3 4">
    <name type="scientific">Pseudonocardia ailaonensis</name>
    <dbReference type="NCBI Taxonomy" id="367279"/>
    <lineage>
        <taxon>Bacteria</taxon>
        <taxon>Bacillati</taxon>
        <taxon>Actinomycetota</taxon>
        <taxon>Actinomycetes</taxon>
        <taxon>Pseudonocardiales</taxon>
        <taxon>Pseudonocardiaceae</taxon>
        <taxon>Pseudonocardia</taxon>
    </lineage>
</organism>
<keyword evidence="1" id="KW-0732">Signal</keyword>
<evidence type="ECO:0000313" key="3">
    <source>
        <dbReference type="EMBL" id="GAA1828138.1"/>
    </source>
</evidence>
<protein>
    <submittedName>
        <fullName evidence="3">Glutathione ABC transporter substrate-binding protein GsiB</fullName>
    </submittedName>
</protein>